<proteinExistence type="predicted"/>
<dbReference type="InterPro" id="IPR050890">
    <property type="entry name" value="PTS_EIIA_component"/>
</dbReference>
<dbReference type="FunFam" id="2.70.70.10:FF:000001">
    <property type="entry name" value="PTS system glucose-specific IIA component"/>
    <property type="match status" value="1"/>
</dbReference>
<dbReference type="InterPro" id="IPR011055">
    <property type="entry name" value="Dup_hybrid_motif"/>
</dbReference>
<protein>
    <submittedName>
        <fullName evidence="8">PTS glucose transporter subunit IIA</fullName>
    </submittedName>
</protein>
<dbReference type="PROSITE" id="PS00371">
    <property type="entry name" value="PTS_EIIA_TYPE_1_HIS"/>
    <property type="match status" value="1"/>
</dbReference>
<sequence>MGLFDFFKKKKDTKEDWIEIYSPLNGRVIDLSEVPDEAFAGKMIGDGCGIEPTAGSVHSPVVGEIDIFETNHAVSFETEDGLEMIVHFGIDTVKLNGEGFTRVAEPGSEVKPGDELVKYDLEYIRENAKSIRTPVIINNMDEVEELKVVASGDVKVGELLMKVKIKK</sequence>
<feature type="domain" description="PTS EIIA type-1" evidence="7">
    <location>
        <begin position="36"/>
        <end position="139"/>
    </location>
</feature>
<dbReference type="PANTHER" id="PTHR45008">
    <property type="entry name" value="PTS SYSTEM GLUCOSE-SPECIFIC EIIA COMPONENT"/>
    <property type="match status" value="1"/>
</dbReference>
<accession>A0A9W6LQ69</accession>
<gene>
    <name evidence="8" type="ORF">PM10SUCC1_36440</name>
</gene>
<dbReference type="GO" id="GO:0009401">
    <property type="term" value="P:phosphoenolpyruvate-dependent sugar phosphotransferase system"/>
    <property type="evidence" value="ECO:0007669"/>
    <property type="project" value="UniProtKB-KW"/>
</dbReference>
<dbReference type="InterPro" id="IPR001127">
    <property type="entry name" value="PTS_EIIA_1_perm"/>
</dbReference>
<dbReference type="GO" id="GO:0005737">
    <property type="term" value="C:cytoplasm"/>
    <property type="evidence" value="ECO:0007669"/>
    <property type="project" value="UniProtKB-SubCell"/>
</dbReference>
<evidence type="ECO:0000313" key="8">
    <source>
        <dbReference type="EMBL" id="GLI58130.1"/>
    </source>
</evidence>
<keyword evidence="6" id="KW-0418">Kinase</keyword>
<dbReference type="Pfam" id="PF00358">
    <property type="entry name" value="PTS_EIIA_1"/>
    <property type="match status" value="1"/>
</dbReference>
<evidence type="ECO:0000256" key="5">
    <source>
        <dbReference type="ARBA" id="ARBA00022683"/>
    </source>
</evidence>
<dbReference type="SUPFAM" id="SSF51261">
    <property type="entry name" value="Duplicated hybrid motif"/>
    <property type="match status" value="1"/>
</dbReference>
<evidence type="ECO:0000256" key="2">
    <source>
        <dbReference type="ARBA" id="ARBA00022448"/>
    </source>
</evidence>
<dbReference type="Gene3D" id="2.70.70.10">
    <property type="entry name" value="Glucose Permease (Domain IIA)"/>
    <property type="match status" value="1"/>
</dbReference>
<comment type="caution">
    <text evidence="8">The sequence shown here is derived from an EMBL/GenBank/DDBJ whole genome shotgun (WGS) entry which is preliminary data.</text>
</comment>
<keyword evidence="2" id="KW-0813">Transport</keyword>
<dbReference type="RefSeq" id="WP_281837804.1">
    <property type="nucleotide sequence ID" value="NZ_BSDY01000035.1"/>
</dbReference>
<reference evidence="8" key="1">
    <citation type="submission" date="2022-12" db="EMBL/GenBank/DDBJ databases">
        <title>Reference genome sequencing for broad-spectrum identification of bacterial and archaeal isolates by mass spectrometry.</title>
        <authorList>
            <person name="Sekiguchi Y."/>
            <person name="Tourlousse D.M."/>
        </authorList>
    </citation>
    <scope>NUCLEOTIDE SEQUENCE</scope>
    <source>
        <strain evidence="8">10succ1</strain>
    </source>
</reference>
<dbReference type="NCBIfam" id="TIGR00830">
    <property type="entry name" value="PTBA"/>
    <property type="match status" value="1"/>
</dbReference>
<evidence type="ECO:0000256" key="3">
    <source>
        <dbReference type="ARBA" id="ARBA00022597"/>
    </source>
</evidence>
<keyword evidence="5" id="KW-0598">Phosphotransferase system</keyword>
<keyword evidence="3 8" id="KW-0762">Sugar transport</keyword>
<dbReference type="PANTHER" id="PTHR45008:SF1">
    <property type="entry name" value="PTS SYSTEM GLUCOSE-SPECIFIC EIIA COMPONENT"/>
    <property type="match status" value="1"/>
</dbReference>
<name>A0A9W6LQ69_9FUSO</name>
<evidence type="ECO:0000256" key="4">
    <source>
        <dbReference type="ARBA" id="ARBA00022679"/>
    </source>
</evidence>
<dbReference type="GO" id="GO:0016301">
    <property type="term" value="F:kinase activity"/>
    <property type="evidence" value="ECO:0007669"/>
    <property type="project" value="UniProtKB-KW"/>
</dbReference>
<evidence type="ECO:0000313" key="9">
    <source>
        <dbReference type="Proteomes" id="UP001144471"/>
    </source>
</evidence>
<dbReference type="EMBL" id="BSDY01000035">
    <property type="protein sequence ID" value="GLI58130.1"/>
    <property type="molecule type" value="Genomic_DNA"/>
</dbReference>
<keyword evidence="4" id="KW-0808">Transferase</keyword>
<dbReference type="PROSITE" id="PS51093">
    <property type="entry name" value="PTS_EIIA_TYPE_1"/>
    <property type="match status" value="1"/>
</dbReference>
<keyword evidence="9" id="KW-1185">Reference proteome</keyword>
<evidence type="ECO:0000256" key="6">
    <source>
        <dbReference type="ARBA" id="ARBA00022777"/>
    </source>
</evidence>
<evidence type="ECO:0000256" key="1">
    <source>
        <dbReference type="ARBA" id="ARBA00004496"/>
    </source>
</evidence>
<dbReference type="Proteomes" id="UP001144471">
    <property type="component" value="Unassembled WGS sequence"/>
</dbReference>
<dbReference type="AlphaFoldDB" id="A0A9W6LQ69"/>
<evidence type="ECO:0000259" key="7">
    <source>
        <dbReference type="PROSITE" id="PS51093"/>
    </source>
</evidence>
<organism evidence="8 9">
    <name type="scientific">Propionigenium maris DSM 9537</name>
    <dbReference type="NCBI Taxonomy" id="1123000"/>
    <lineage>
        <taxon>Bacteria</taxon>
        <taxon>Fusobacteriati</taxon>
        <taxon>Fusobacteriota</taxon>
        <taxon>Fusobacteriia</taxon>
        <taxon>Fusobacteriales</taxon>
        <taxon>Fusobacteriaceae</taxon>
        <taxon>Propionigenium</taxon>
    </lineage>
</organism>
<comment type="subcellular location">
    <subcellularLocation>
        <location evidence="1">Cytoplasm</location>
    </subcellularLocation>
</comment>